<feature type="repeat" description="TPR" evidence="1">
    <location>
        <begin position="54"/>
        <end position="87"/>
    </location>
</feature>
<dbReference type="SUPFAM" id="SSF48452">
    <property type="entry name" value="TPR-like"/>
    <property type="match status" value="1"/>
</dbReference>
<dbReference type="Gene3D" id="1.25.40.10">
    <property type="entry name" value="Tetratricopeptide repeat domain"/>
    <property type="match status" value="1"/>
</dbReference>
<proteinExistence type="predicted"/>
<evidence type="ECO:0000256" key="2">
    <source>
        <dbReference type="SAM" id="MobiDB-lite"/>
    </source>
</evidence>
<gene>
    <name evidence="3" type="ORF">ENO59_03375</name>
</gene>
<keyword evidence="1" id="KW-0802">TPR repeat</keyword>
<feature type="compositionally biased region" description="Polar residues" evidence="2">
    <location>
        <begin position="167"/>
        <end position="187"/>
    </location>
</feature>
<feature type="compositionally biased region" description="Low complexity" evidence="2">
    <location>
        <begin position="198"/>
        <end position="221"/>
    </location>
</feature>
<protein>
    <submittedName>
        <fullName evidence="3">Tetratricopeptide repeat protein</fullName>
    </submittedName>
</protein>
<dbReference type="InterPro" id="IPR019734">
    <property type="entry name" value="TPR_rpt"/>
</dbReference>
<reference evidence="3" key="1">
    <citation type="journal article" date="2020" name="mSystems">
        <title>Genome- and Community-Level Interaction Insights into Carbon Utilization and Element Cycling Functions of Hydrothermarchaeota in Hydrothermal Sediment.</title>
        <authorList>
            <person name="Zhou Z."/>
            <person name="Liu Y."/>
            <person name="Xu W."/>
            <person name="Pan J."/>
            <person name="Luo Z.H."/>
            <person name="Li M."/>
        </authorList>
    </citation>
    <scope>NUCLEOTIDE SEQUENCE [LARGE SCALE GENOMIC DNA]</scope>
    <source>
        <strain evidence="3">SpSt-143</strain>
    </source>
</reference>
<sequence length="232" mass="25186">MRLLFVLLLLLVLTDDGARRGRHGNEAYRAGRYAEAAEAYRQGLLLTQNPAVRFGLQHNLGVALLQLGHVAEARAAFEAALRLAPSETERARAAYNAGNAAVADGDIGAALRYYRIALLADPAFEDARFNYEYLLRHQPPTPPPPNTGTSGLGNPSPQPETGAKDQGNPQASPEASLNVQQPSSAQSFEEPMGRLSPEMAARLLEALQQQEQAALRRAMQLPARPEAVEKDW</sequence>
<organism evidence="3">
    <name type="scientific">Rhodothermus marinus</name>
    <name type="common">Rhodothermus obamensis</name>
    <dbReference type="NCBI Taxonomy" id="29549"/>
    <lineage>
        <taxon>Bacteria</taxon>
        <taxon>Pseudomonadati</taxon>
        <taxon>Rhodothermota</taxon>
        <taxon>Rhodothermia</taxon>
        <taxon>Rhodothermales</taxon>
        <taxon>Rhodothermaceae</taxon>
        <taxon>Rhodothermus</taxon>
    </lineage>
</organism>
<dbReference type="SMART" id="SM00028">
    <property type="entry name" value="TPR"/>
    <property type="match status" value="3"/>
</dbReference>
<dbReference type="EMBL" id="DSGB01000004">
    <property type="protein sequence ID" value="HER95545.1"/>
    <property type="molecule type" value="Genomic_DNA"/>
</dbReference>
<dbReference type="InterPro" id="IPR011990">
    <property type="entry name" value="TPR-like_helical_dom_sf"/>
</dbReference>
<comment type="caution">
    <text evidence="3">The sequence shown here is derived from an EMBL/GenBank/DDBJ whole genome shotgun (WGS) entry which is preliminary data.</text>
</comment>
<evidence type="ECO:0000313" key="3">
    <source>
        <dbReference type="EMBL" id="HER95545.1"/>
    </source>
</evidence>
<name>A0A7V2AZL0_RHOMR</name>
<feature type="region of interest" description="Disordered" evidence="2">
    <location>
        <begin position="135"/>
        <end position="232"/>
    </location>
</feature>
<dbReference type="Pfam" id="PF13432">
    <property type="entry name" value="TPR_16"/>
    <property type="match status" value="1"/>
</dbReference>
<dbReference type="PROSITE" id="PS50005">
    <property type="entry name" value="TPR"/>
    <property type="match status" value="1"/>
</dbReference>
<evidence type="ECO:0000256" key="1">
    <source>
        <dbReference type="PROSITE-ProRule" id="PRU00339"/>
    </source>
</evidence>
<accession>A0A7V2AZL0</accession>
<dbReference type="AlphaFoldDB" id="A0A7V2AZL0"/>